<protein>
    <submittedName>
        <fullName evidence="5">YcnI family protein</fullName>
    </submittedName>
</protein>
<feature type="compositionally biased region" description="Basic and acidic residues" evidence="1">
    <location>
        <begin position="169"/>
        <end position="185"/>
    </location>
</feature>
<feature type="signal peptide" evidence="3">
    <location>
        <begin position="1"/>
        <end position="21"/>
    </location>
</feature>
<organism evidence="5">
    <name type="scientific">Neobacillus citreus</name>
    <dbReference type="NCBI Taxonomy" id="2833578"/>
    <lineage>
        <taxon>Bacteria</taxon>
        <taxon>Bacillati</taxon>
        <taxon>Bacillota</taxon>
        <taxon>Bacilli</taxon>
        <taxon>Bacillales</taxon>
        <taxon>Bacillaceae</taxon>
        <taxon>Neobacillus</taxon>
    </lineage>
</organism>
<feature type="chain" id="PRO_5044697372" evidence="3">
    <location>
        <begin position="22"/>
        <end position="215"/>
    </location>
</feature>
<dbReference type="AlphaFoldDB" id="A0A942YC08"/>
<evidence type="ECO:0000313" key="6">
    <source>
        <dbReference type="EMBL" id="MCH6267824.1"/>
    </source>
</evidence>
<name>A0A942YC08_9BACI</name>
<dbReference type="EMBL" id="JAGYPE020000043">
    <property type="protein sequence ID" value="MCH6267824.1"/>
    <property type="molecule type" value="Genomic_DNA"/>
</dbReference>
<dbReference type="InterPro" id="IPR012533">
    <property type="entry name" value="YcnI-copper_dom"/>
</dbReference>
<evidence type="ECO:0000313" key="7">
    <source>
        <dbReference type="Proteomes" id="UP000677265"/>
    </source>
</evidence>
<dbReference type="EMBL" id="JAGYPE010000004">
    <property type="protein sequence ID" value="MBS4184300.1"/>
    <property type="molecule type" value="Genomic_DNA"/>
</dbReference>
<proteinExistence type="predicted"/>
<feature type="region of interest" description="Disordered" evidence="1">
    <location>
        <begin position="153"/>
        <end position="185"/>
    </location>
</feature>
<keyword evidence="2" id="KW-0812">Transmembrane</keyword>
<feature type="transmembrane region" description="Helical" evidence="2">
    <location>
        <begin position="191"/>
        <end position="211"/>
    </location>
</feature>
<gene>
    <name evidence="6" type="ORF">KHB02_020075</name>
    <name evidence="5" type="ORF">KHB02_23160</name>
</gene>
<keyword evidence="3" id="KW-0732">Signal</keyword>
<sequence>MKKLLTFVVTIIGTISLFAGAASAHVTVQPSETSQGKYEVFTVKVPSENEQVPTTKIEVKIPDDVDVTRFEPKPGWKYDVQKDASGKITSVTWTAEGEGLSPTEFAMFNMSGKVGDKAEKIVWKAYQTYQDGSVVEWVGAEDADKPASVTVVHPAAPGEHGHGHGAAQTDKKTDTAADHDQKTEDAASSNVPLYLSIAALLVGLIALGVSFKKKS</sequence>
<keyword evidence="2" id="KW-0472">Membrane</keyword>
<keyword evidence="2" id="KW-1133">Transmembrane helix</keyword>
<dbReference type="CDD" id="cd08545">
    <property type="entry name" value="YcnI_like"/>
    <property type="match status" value="1"/>
</dbReference>
<dbReference type="Gene3D" id="2.60.40.2230">
    <property type="entry name" value="Uncharacterised protein YcnI-like PF07987, DUF1775"/>
    <property type="match status" value="1"/>
</dbReference>
<reference evidence="5" key="1">
    <citation type="submission" date="2021-05" db="EMBL/GenBank/DDBJ databases">
        <title>Novel Bacillus species.</title>
        <authorList>
            <person name="Liu G."/>
        </authorList>
    </citation>
    <scope>NUCLEOTIDE SEQUENCE</scope>
    <source>
        <strain evidence="5 7">FJAT-50051</strain>
    </source>
</reference>
<evidence type="ECO:0000313" key="5">
    <source>
        <dbReference type="EMBL" id="MBS4184300.1"/>
    </source>
</evidence>
<comment type="caution">
    <text evidence="5">The sequence shown here is derived from an EMBL/GenBank/DDBJ whole genome shotgun (WGS) entry which is preliminary data.</text>
</comment>
<feature type="domain" description="YncI copper-binding" evidence="4">
    <location>
        <begin position="25"/>
        <end position="154"/>
    </location>
</feature>
<dbReference type="RefSeq" id="WP_213144193.1">
    <property type="nucleotide sequence ID" value="NZ_JAGYPE020000043.1"/>
</dbReference>
<dbReference type="Proteomes" id="UP000677265">
    <property type="component" value="Unassembled WGS sequence"/>
</dbReference>
<accession>A0A942YC08</accession>
<evidence type="ECO:0000256" key="1">
    <source>
        <dbReference type="SAM" id="MobiDB-lite"/>
    </source>
</evidence>
<evidence type="ECO:0000256" key="2">
    <source>
        <dbReference type="SAM" id="Phobius"/>
    </source>
</evidence>
<keyword evidence="7" id="KW-1185">Reference proteome</keyword>
<evidence type="ECO:0000259" key="4">
    <source>
        <dbReference type="Pfam" id="PF07987"/>
    </source>
</evidence>
<dbReference type="Pfam" id="PF07987">
    <property type="entry name" value="DUF1775"/>
    <property type="match status" value="1"/>
</dbReference>
<evidence type="ECO:0000256" key="3">
    <source>
        <dbReference type="SAM" id="SignalP"/>
    </source>
</evidence>
<dbReference type="InterPro" id="IPR038507">
    <property type="entry name" value="YcnI-like_sf"/>
</dbReference>